<reference evidence="7" key="1">
    <citation type="submission" date="2020-06" db="EMBL/GenBank/DDBJ databases">
        <title>Insight into the genomes of haloalkaliphilic bacilli from Kenyan soda lakes.</title>
        <authorList>
            <person name="Mwirichia R."/>
            <person name="Villamizar G.C."/>
            <person name="Poehlein A."/>
            <person name="Mugweru J."/>
            <person name="Kipnyargis A."/>
            <person name="Kiplimo D."/>
            <person name="Orwa P."/>
            <person name="Daniel R."/>
        </authorList>
    </citation>
    <scope>NUCLEOTIDE SEQUENCE</scope>
    <source>
        <strain evidence="7">B1096_S55</strain>
    </source>
</reference>
<accession>A0A9Q4B2D4</accession>
<dbReference type="GO" id="GO:0030288">
    <property type="term" value="C:outer membrane-bounded periplasmic space"/>
    <property type="evidence" value="ECO:0007669"/>
    <property type="project" value="TreeGrafter"/>
</dbReference>
<dbReference type="CDD" id="cd01146">
    <property type="entry name" value="FhuD"/>
    <property type="match status" value="1"/>
</dbReference>
<name>A0A9Q4B2D4_SALAG</name>
<dbReference type="SUPFAM" id="SSF53807">
    <property type="entry name" value="Helical backbone' metal receptor"/>
    <property type="match status" value="1"/>
</dbReference>
<keyword evidence="3" id="KW-0813">Transport</keyword>
<dbReference type="PANTHER" id="PTHR30532:SF21">
    <property type="entry name" value="SIDEROPHORE-BINDING LIPOPROTEIN YFIY-RELATED"/>
    <property type="match status" value="1"/>
</dbReference>
<keyword evidence="8" id="KW-1185">Reference proteome</keyword>
<dbReference type="GO" id="GO:1901678">
    <property type="term" value="P:iron coordination entity transport"/>
    <property type="evidence" value="ECO:0007669"/>
    <property type="project" value="UniProtKB-ARBA"/>
</dbReference>
<dbReference type="RefSeq" id="WP_257821533.1">
    <property type="nucleotide sequence ID" value="NZ_JABXYM010000001.1"/>
</dbReference>
<gene>
    <name evidence="7" type="ORF">HXA33_11035</name>
</gene>
<dbReference type="AlphaFoldDB" id="A0A9Q4B2D4"/>
<evidence type="ECO:0000256" key="4">
    <source>
        <dbReference type="ARBA" id="ARBA00022729"/>
    </source>
</evidence>
<organism evidence="7 8">
    <name type="scientific">Salipaludibacillus agaradhaerens</name>
    <name type="common">Bacillus agaradhaerens</name>
    <dbReference type="NCBI Taxonomy" id="76935"/>
    <lineage>
        <taxon>Bacteria</taxon>
        <taxon>Bacillati</taxon>
        <taxon>Bacillota</taxon>
        <taxon>Bacilli</taxon>
        <taxon>Bacillales</taxon>
        <taxon>Bacillaceae</taxon>
    </lineage>
</organism>
<dbReference type="Gene3D" id="3.40.50.1980">
    <property type="entry name" value="Nitrogenase molybdenum iron protein domain"/>
    <property type="match status" value="2"/>
</dbReference>
<dbReference type="PANTHER" id="PTHR30532">
    <property type="entry name" value="IRON III DICITRATE-BINDING PERIPLASMIC PROTEIN"/>
    <property type="match status" value="1"/>
</dbReference>
<evidence type="ECO:0000313" key="8">
    <source>
        <dbReference type="Proteomes" id="UP001057753"/>
    </source>
</evidence>
<evidence type="ECO:0000259" key="6">
    <source>
        <dbReference type="PROSITE" id="PS50983"/>
    </source>
</evidence>
<dbReference type="InterPro" id="IPR002491">
    <property type="entry name" value="ABC_transptr_periplasmic_BD"/>
</dbReference>
<comment type="subcellular location">
    <subcellularLocation>
        <location evidence="1">Cell membrane</location>
        <topology evidence="1">Lipid-anchor</topology>
    </subcellularLocation>
</comment>
<evidence type="ECO:0000256" key="1">
    <source>
        <dbReference type="ARBA" id="ARBA00004193"/>
    </source>
</evidence>
<comment type="caution">
    <text evidence="7">The sequence shown here is derived from an EMBL/GenBank/DDBJ whole genome shotgun (WGS) entry which is preliminary data.</text>
</comment>
<sequence length="321" mass="35974">MYKIINAKRLLPSLFLFFLLAACGDSEESVSSEEVEGNTEGTRVIQHALGETEITGEVEKIVTLYQGANDVAVALDMKPIGIVESWVEKPVYTYLRDELDGVELVGEETQPNLEAIAELEPDLIIASRTRHEEVYDHLNDIAPTVVGDEVYDWKGTLDLMGKALNKEAEANQLLEDYNARIDHFKGQMGDELPIEVAITNFRADHARIFYMGFAGGILEDAGFTRPEGHDDPELWGIKLASKESIPEADAEVIFNFNSGTETDQIQQTYEEWTGHPLWKELEAVKNDQVIMVDEVTWNSAGGYLSAHMVIDDLYDIFNVEE</sequence>
<evidence type="ECO:0000256" key="2">
    <source>
        <dbReference type="ARBA" id="ARBA00008814"/>
    </source>
</evidence>
<protein>
    <submittedName>
        <fullName evidence="7">Iron-siderophore ABC transporter substrate-binding protein</fullName>
    </submittedName>
</protein>
<evidence type="ECO:0000313" key="7">
    <source>
        <dbReference type="EMBL" id="MCR6097093.1"/>
    </source>
</evidence>
<dbReference type="Proteomes" id="UP001057753">
    <property type="component" value="Unassembled WGS sequence"/>
</dbReference>
<comment type="similarity">
    <text evidence="2">Belongs to the bacterial solute-binding protein 8 family.</text>
</comment>
<feature type="chain" id="PRO_5040200134" evidence="5">
    <location>
        <begin position="22"/>
        <end position="321"/>
    </location>
</feature>
<dbReference type="PROSITE" id="PS51257">
    <property type="entry name" value="PROKAR_LIPOPROTEIN"/>
    <property type="match status" value="1"/>
</dbReference>
<evidence type="ECO:0000256" key="3">
    <source>
        <dbReference type="ARBA" id="ARBA00022448"/>
    </source>
</evidence>
<proteinExistence type="inferred from homology"/>
<evidence type="ECO:0000256" key="5">
    <source>
        <dbReference type="SAM" id="SignalP"/>
    </source>
</evidence>
<dbReference type="PROSITE" id="PS50983">
    <property type="entry name" value="FE_B12_PBP"/>
    <property type="match status" value="1"/>
</dbReference>
<dbReference type="GO" id="GO:0005886">
    <property type="term" value="C:plasma membrane"/>
    <property type="evidence" value="ECO:0007669"/>
    <property type="project" value="UniProtKB-SubCell"/>
</dbReference>
<dbReference type="EMBL" id="JABXYM010000001">
    <property type="protein sequence ID" value="MCR6097093.1"/>
    <property type="molecule type" value="Genomic_DNA"/>
</dbReference>
<feature type="signal peptide" evidence="5">
    <location>
        <begin position="1"/>
        <end position="21"/>
    </location>
</feature>
<keyword evidence="4 5" id="KW-0732">Signal</keyword>
<dbReference type="Pfam" id="PF01497">
    <property type="entry name" value="Peripla_BP_2"/>
    <property type="match status" value="1"/>
</dbReference>
<feature type="domain" description="Fe/B12 periplasmic-binding" evidence="6">
    <location>
        <begin position="60"/>
        <end position="321"/>
    </location>
</feature>
<dbReference type="InterPro" id="IPR051313">
    <property type="entry name" value="Bact_iron-sidero_bind"/>
</dbReference>